<evidence type="ECO:0000313" key="8">
    <source>
        <dbReference type="EMBL" id="TDK55420.1"/>
    </source>
</evidence>
<dbReference type="RefSeq" id="WP_133340035.1">
    <property type="nucleotide sequence ID" value="NZ_JAVGVR010000001.1"/>
</dbReference>
<evidence type="ECO:0000256" key="2">
    <source>
        <dbReference type="ARBA" id="ARBA00022692"/>
    </source>
</evidence>
<evidence type="ECO:0000256" key="5">
    <source>
        <dbReference type="SAM" id="Phobius"/>
    </source>
</evidence>
<feature type="transmembrane region" description="Helical" evidence="5">
    <location>
        <begin position="145"/>
        <end position="165"/>
    </location>
</feature>
<dbReference type="InterPro" id="IPR013130">
    <property type="entry name" value="Fe3_Rdtase_TM_dom"/>
</dbReference>
<dbReference type="Proteomes" id="UP000295132">
    <property type="component" value="Unassembled WGS sequence"/>
</dbReference>
<dbReference type="EMBL" id="SMYO01000030">
    <property type="protein sequence ID" value="TDK55420.1"/>
    <property type="molecule type" value="Genomic_DNA"/>
</dbReference>
<accession>A0A4R5VJW6</accession>
<dbReference type="Proteomes" id="UP001178888">
    <property type="component" value="Unassembled WGS sequence"/>
</dbReference>
<evidence type="ECO:0000313" key="7">
    <source>
        <dbReference type="EMBL" id="MDQ6600628.1"/>
    </source>
</evidence>
<feature type="transmembrane region" description="Helical" evidence="5">
    <location>
        <begin position="122"/>
        <end position="139"/>
    </location>
</feature>
<keyword evidence="10" id="KW-1185">Reference proteome</keyword>
<proteinExistence type="predicted"/>
<protein>
    <submittedName>
        <fullName evidence="7">Ferric reductase-like transmembrane domain-containing protein</fullName>
    </submittedName>
</protein>
<name>A0A4R5VJW6_9BACI</name>
<keyword evidence="2 5" id="KW-0812">Transmembrane</keyword>
<evidence type="ECO:0000313" key="9">
    <source>
        <dbReference type="Proteomes" id="UP000295132"/>
    </source>
</evidence>
<dbReference type="Pfam" id="PF01794">
    <property type="entry name" value="Ferric_reduct"/>
    <property type="match status" value="1"/>
</dbReference>
<keyword evidence="3 5" id="KW-1133">Transmembrane helix</keyword>
<feature type="transmembrane region" description="Helical" evidence="5">
    <location>
        <begin position="6"/>
        <end position="32"/>
    </location>
</feature>
<dbReference type="GO" id="GO:0016020">
    <property type="term" value="C:membrane"/>
    <property type="evidence" value="ECO:0007669"/>
    <property type="project" value="UniProtKB-SubCell"/>
</dbReference>
<dbReference type="EMBL" id="JAVGVR010000001">
    <property type="protein sequence ID" value="MDQ6600628.1"/>
    <property type="molecule type" value="Genomic_DNA"/>
</dbReference>
<organism evidence="8 9">
    <name type="scientific">Bacillus salipaludis</name>
    <dbReference type="NCBI Taxonomy" id="2547811"/>
    <lineage>
        <taxon>Bacteria</taxon>
        <taxon>Bacillati</taxon>
        <taxon>Bacillota</taxon>
        <taxon>Bacilli</taxon>
        <taxon>Bacillales</taxon>
        <taxon>Bacillaceae</taxon>
        <taxon>Bacillus</taxon>
    </lineage>
</organism>
<evidence type="ECO:0000256" key="4">
    <source>
        <dbReference type="ARBA" id="ARBA00023136"/>
    </source>
</evidence>
<reference evidence="7" key="2">
    <citation type="submission" date="2023-08" db="EMBL/GenBank/DDBJ databases">
        <title>Nitrogen cycling bacteria in agricultural field soils.</title>
        <authorList>
            <person name="Jang J."/>
        </authorList>
    </citation>
    <scope>NUCLEOTIDE SEQUENCE</scope>
    <source>
        <strain evidence="7">PS3-36</strain>
    </source>
</reference>
<evidence type="ECO:0000313" key="10">
    <source>
        <dbReference type="Proteomes" id="UP001178888"/>
    </source>
</evidence>
<keyword evidence="4 5" id="KW-0472">Membrane</keyword>
<gene>
    <name evidence="8" type="ORF">E2K98_28140</name>
    <name evidence="7" type="ORF">RCG21_30835</name>
</gene>
<reference evidence="8 9" key="1">
    <citation type="submission" date="2019-03" db="EMBL/GenBank/DDBJ databases">
        <title>Bacillus niacini sp. nov. a Nicotinate-Metabolizing Mesophile Isolated from Soil.</title>
        <authorList>
            <person name="Zhang G."/>
        </authorList>
    </citation>
    <scope>NUCLEOTIDE SEQUENCE [LARGE SCALE GENOMIC DNA]</scope>
    <source>
        <strain evidence="8 9">WN066</strain>
    </source>
</reference>
<evidence type="ECO:0000256" key="3">
    <source>
        <dbReference type="ARBA" id="ARBA00022989"/>
    </source>
</evidence>
<feature type="domain" description="Ferric oxidoreductase" evidence="6">
    <location>
        <begin position="12"/>
        <end position="133"/>
    </location>
</feature>
<sequence>METFEWYAIRATGTIAYLLLYAAVLTGLYSMVQKKRKKKVNNLLHLHEVLSDWSLILTGGHLGILLIDSYLPFKLSEILIPFASGYETISMAMGSIATYFLILTIITSKFRNKIGYQRWRKLHALNPILYILVTLHGLLSGTDFQGTILAAVNIAPVIIFGGMLFSSKKKLTAAQG</sequence>
<evidence type="ECO:0000256" key="1">
    <source>
        <dbReference type="ARBA" id="ARBA00004141"/>
    </source>
</evidence>
<feature type="transmembrane region" description="Helical" evidence="5">
    <location>
        <begin position="53"/>
        <end position="71"/>
    </location>
</feature>
<evidence type="ECO:0000259" key="6">
    <source>
        <dbReference type="Pfam" id="PF01794"/>
    </source>
</evidence>
<dbReference type="AlphaFoldDB" id="A0A4R5VJW6"/>
<comment type="caution">
    <text evidence="8">The sequence shown here is derived from an EMBL/GenBank/DDBJ whole genome shotgun (WGS) entry which is preliminary data.</text>
</comment>
<feature type="transmembrane region" description="Helical" evidence="5">
    <location>
        <begin position="91"/>
        <end position="110"/>
    </location>
</feature>
<comment type="subcellular location">
    <subcellularLocation>
        <location evidence="1">Membrane</location>
        <topology evidence="1">Multi-pass membrane protein</topology>
    </subcellularLocation>
</comment>